<sequence length="155" mass="18018">MKYWLMKSEPESYSVDRLAKEGKTFWEGVRNYQARNFMMNEMKKGDKILFYHSNTAEPAVVGLAEVCAEECVPDFTSWDKSSRYYDPKSPKEKPRWFMTEVRFVKKLDKPVTLKDIKNMPGLEGMKLVRKGMRLSVQPVTAEEYAVILEMAGEKA</sequence>
<evidence type="ECO:0000259" key="1">
    <source>
        <dbReference type="Pfam" id="PF01878"/>
    </source>
</evidence>
<dbReference type="Gene3D" id="3.10.590.10">
    <property type="entry name" value="ph1033 like domains"/>
    <property type="match status" value="1"/>
</dbReference>
<dbReference type="KEGG" id="gtl:EP073_03485"/>
<dbReference type="CDD" id="cd21133">
    <property type="entry name" value="EVE"/>
    <property type="match status" value="1"/>
</dbReference>
<protein>
    <submittedName>
        <fullName evidence="2">EVE domain-containing protein</fullName>
    </submittedName>
</protein>
<dbReference type="Proteomes" id="UP000287502">
    <property type="component" value="Chromosome"/>
</dbReference>
<dbReference type="RefSeq" id="WP_128465784.1">
    <property type="nucleotide sequence ID" value="NZ_CP035108.1"/>
</dbReference>
<dbReference type="SUPFAM" id="SSF88697">
    <property type="entry name" value="PUA domain-like"/>
    <property type="match status" value="1"/>
</dbReference>
<dbReference type="Pfam" id="PF01878">
    <property type="entry name" value="EVE"/>
    <property type="match status" value="1"/>
</dbReference>
<organism evidence="2 3">
    <name type="scientific">Geovibrio thiophilus</name>
    <dbReference type="NCBI Taxonomy" id="139438"/>
    <lineage>
        <taxon>Bacteria</taxon>
        <taxon>Pseudomonadati</taxon>
        <taxon>Deferribacterota</taxon>
        <taxon>Deferribacteres</taxon>
        <taxon>Deferribacterales</taxon>
        <taxon>Geovibrionaceae</taxon>
        <taxon>Geovibrio</taxon>
    </lineage>
</organism>
<accession>A0A3R5UWY5</accession>
<dbReference type="OrthoDB" id="9791347at2"/>
<dbReference type="InterPro" id="IPR047197">
    <property type="entry name" value="THYN1-like_EVE"/>
</dbReference>
<dbReference type="InterPro" id="IPR052181">
    <property type="entry name" value="5hmC_binding"/>
</dbReference>
<evidence type="ECO:0000313" key="3">
    <source>
        <dbReference type="Proteomes" id="UP000287502"/>
    </source>
</evidence>
<reference evidence="2 3" key="1">
    <citation type="submission" date="2019-01" db="EMBL/GenBank/DDBJ databases">
        <title>Geovibrio thiophilus DSM 11263, complete genome.</title>
        <authorList>
            <person name="Spring S."/>
            <person name="Bunk B."/>
            <person name="Sproer C."/>
        </authorList>
    </citation>
    <scope>NUCLEOTIDE SEQUENCE [LARGE SCALE GENOMIC DNA]</scope>
    <source>
        <strain evidence="2 3">DSM 11263</strain>
    </source>
</reference>
<dbReference type="InterPro" id="IPR015947">
    <property type="entry name" value="PUA-like_sf"/>
</dbReference>
<gene>
    <name evidence="2" type="ORF">EP073_03485</name>
</gene>
<dbReference type="PANTHER" id="PTHR14087:SF7">
    <property type="entry name" value="THYMOCYTE NUCLEAR PROTEIN 1"/>
    <property type="match status" value="1"/>
</dbReference>
<dbReference type="PANTHER" id="PTHR14087">
    <property type="entry name" value="THYMOCYTE NUCLEAR PROTEIN 1"/>
    <property type="match status" value="1"/>
</dbReference>
<dbReference type="EMBL" id="CP035108">
    <property type="protein sequence ID" value="QAR32497.1"/>
    <property type="molecule type" value="Genomic_DNA"/>
</dbReference>
<keyword evidence="3" id="KW-1185">Reference proteome</keyword>
<dbReference type="InterPro" id="IPR002740">
    <property type="entry name" value="EVE_domain"/>
</dbReference>
<dbReference type="AlphaFoldDB" id="A0A3R5UWY5"/>
<feature type="domain" description="EVE" evidence="1">
    <location>
        <begin position="2"/>
        <end position="150"/>
    </location>
</feature>
<proteinExistence type="predicted"/>
<evidence type="ECO:0000313" key="2">
    <source>
        <dbReference type="EMBL" id="QAR32497.1"/>
    </source>
</evidence>
<name>A0A3R5UWY5_9BACT</name>